<sequence>MAPTPDQIYQFNKARAAMKADPSFLNDSIALLTPEAQEHAIAITKLQLNLNDIRISITAIRAPLSAEIIKEIDAHRERLVEKYGLPKRE</sequence>
<name>A0AAN5CXV6_9BILA</name>
<protein>
    <submittedName>
        <fullName evidence="1">Uncharacterized protein</fullName>
    </submittedName>
</protein>
<accession>A0AAN5CXV6</accession>
<evidence type="ECO:0000313" key="2">
    <source>
        <dbReference type="Proteomes" id="UP001328107"/>
    </source>
</evidence>
<dbReference type="AlphaFoldDB" id="A0AAN5CXV6"/>
<organism evidence="1 2">
    <name type="scientific">Pristionchus mayeri</name>
    <dbReference type="NCBI Taxonomy" id="1317129"/>
    <lineage>
        <taxon>Eukaryota</taxon>
        <taxon>Metazoa</taxon>
        <taxon>Ecdysozoa</taxon>
        <taxon>Nematoda</taxon>
        <taxon>Chromadorea</taxon>
        <taxon>Rhabditida</taxon>
        <taxon>Rhabditina</taxon>
        <taxon>Diplogasteromorpha</taxon>
        <taxon>Diplogasteroidea</taxon>
        <taxon>Neodiplogasteridae</taxon>
        <taxon>Pristionchus</taxon>
    </lineage>
</organism>
<gene>
    <name evidence="1" type="ORF">PMAYCL1PPCAC_22879</name>
</gene>
<proteinExistence type="predicted"/>
<evidence type="ECO:0000313" key="1">
    <source>
        <dbReference type="EMBL" id="GMR52684.1"/>
    </source>
</evidence>
<comment type="caution">
    <text evidence="1">The sequence shown here is derived from an EMBL/GenBank/DDBJ whole genome shotgun (WGS) entry which is preliminary data.</text>
</comment>
<dbReference type="EMBL" id="BTRK01000005">
    <property type="protein sequence ID" value="GMR52684.1"/>
    <property type="molecule type" value="Genomic_DNA"/>
</dbReference>
<keyword evidence="2" id="KW-1185">Reference proteome</keyword>
<dbReference type="Proteomes" id="UP001328107">
    <property type="component" value="Unassembled WGS sequence"/>
</dbReference>
<reference evidence="2" key="1">
    <citation type="submission" date="2022-10" db="EMBL/GenBank/DDBJ databases">
        <title>Genome assembly of Pristionchus species.</title>
        <authorList>
            <person name="Yoshida K."/>
            <person name="Sommer R.J."/>
        </authorList>
    </citation>
    <scope>NUCLEOTIDE SEQUENCE [LARGE SCALE GENOMIC DNA]</scope>
    <source>
        <strain evidence="2">RS5460</strain>
    </source>
</reference>